<dbReference type="GO" id="GO:0005886">
    <property type="term" value="C:plasma membrane"/>
    <property type="evidence" value="ECO:0007669"/>
    <property type="project" value="TreeGrafter"/>
</dbReference>
<dbReference type="GO" id="GO:0009245">
    <property type="term" value="P:lipid A biosynthetic process"/>
    <property type="evidence" value="ECO:0007669"/>
    <property type="project" value="UniProtKB-UniRule"/>
</dbReference>
<dbReference type="InterPro" id="IPR027417">
    <property type="entry name" value="P-loop_NTPase"/>
</dbReference>
<dbReference type="AlphaFoldDB" id="A0A8J6NZR7"/>
<protein>
    <recommendedName>
        <fullName evidence="4 12">Tetraacyldisaccharide 4'-kinase</fullName>
        <ecNumber evidence="3 12">2.7.1.130</ecNumber>
    </recommendedName>
</protein>
<sequence>GSDSPFLSLRSFLSMVSSVYGGGVKLRQHVYNKGILQPKRLPCMVISVGNLTLGGTGKTPMTVLVAKHLRRLAYQVVVISRGYKGRAEKTGGIVSDGRSVFMRPEIAGDEPYLMAAKLKNIPVVVGRDRFEAGMLAVRKFNPDVVVLDDAFQHLKLVRDIDLVLLDYRRPFGNMHLLPRGILREPISALMRGDAFILTRSDAAGDSETAISLNKLKHYLRGKPIFKAFHIPSIQMVVQGAAVNTGRKSEAASVLGTEFLQGRHVFAFSGLAGNHDFHRTVAGLKCVVAGSLEFSDHHPYADVDLEHIVRSAMAAKADYLVTTEKDYVRIAHRITWPMDLVVLGLDSAFGDDSEAFNAFIQNRTAELIKRSS</sequence>
<comment type="caution">
    <text evidence="13">The sequence shown here is derived from an EMBL/GenBank/DDBJ whole genome shotgun (WGS) entry which is preliminary data.</text>
</comment>
<evidence type="ECO:0000313" key="14">
    <source>
        <dbReference type="Proteomes" id="UP000603434"/>
    </source>
</evidence>
<keyword evidence="7 13" id="KW-0808">Transferase</keyword>
<evidence type="ECO:0000256" key="7">
    <source>
        <dbReference type="ARBA" id="ARBA00022679"/>
    </source>
</evidence>
<evidence type="ECO:0000256" key="1">
    <source>
        <dbReference type="ARBA" id="ARBA00002274"/>
    </source>
</evidence>
<keyword evidence="6" id="KW-0441">Lipid A biosynthesis</keyword>
<evidence type="ECO:0000256" key="10">
    <source>
        <dbReference type="ARBA" id="ARBA00022840"/>
    </source>
</evidence>
<dbReference type="EC" id="2.7.1.130" evidence="3 12"/>
<keyword evidence="11" id="KW-0443">Lipid metabolism</keyword>
<keyword evidence="5" id="KW-0444">Lipid biosynthesis</keyword>
<evidence type="ECO:0000256" key="2">
    <source>
        <dbReference type="ARBA" id="ARBA00004870"/>
    </source>
</evidence>
<keyword evidence="10" id="KW-0067">ATP-binding</keyword>
<dbReference type="PANTHER" id="PTHR42724:SF1">
    <property type="entry name" value="TETRAACYLDISACCHARIDE 4'-KINASE, MITOCHONDRIAL-RELATED"/>
    <property type="match status" value="1"/>
</dbReference>
<dbReference type="UniPathway" id="UPA00359">
    <property type="reaction ID" value="UER00482"/>
</dbReference>
<dbReference type="NCBIfam" id="TIGR00682">
    <property type="entry name" value="lpxK"/>
    <property type="match status" value="1"/>
</dbReference>
<dbReference type="GO" id="GO:0009244">
    <property type="term" value="P:lipopolysaccharide core region biosynthetic process"/>
    <property type="evidence" value="ECO:0007669"/>
    <property type="project" value="TreeGrafter"/>
</dbReference>
<dbReference type="EMBL" id="JACNJH010000270">
    <property type="protein sequence ID" value="MBC8363196.1"/>
    <property type="molecule type" value="Genomic_DNA"/>
</dbReference>
<dbReference type="SUPFAM" id="SSF52540">
    <property type="entry name" value="P-loop containing nucleoside triphosphate hydrolases"/>
    <property type="match status" value="1"/>
</dbReference>
<dbReference type="GO" id="GO:0005524">
    <property type="term" value="F:ATP binding"/>
    <property type="evidence" value="ECO:0007669"/>
    <property type="project" value="UniProtKB-KW"/>
</dbReference>
<evidence type="ECO:0000313" key="13">
    <source>
        <dbReference type="EMBL" id="MBC8363196.1"/>
    </source>
</evidence>
<organism evidence="13 14">
    <name type="scientific">Candidatus Desulfatibia profunda</name>
    <dbReference type="NCBI Taxonomy" id="2841695"/>
    <lineage>
        <taxon>Bacteria</taxon>
        <taxon>Pseudomonadati</taxon>
        <taxon>Thermodesulfobacteriota</taxon>
        <taxon>Desulfobacteria</taxon>
        <taxon>Desulfobacterales</taxon>
        <taxon>Desulfobacterales incertae sedis</taxon>
        <taxon>Candidatus Desulfatibia</taxon>
    </lineage>
</organism>
<reference evidence="13 14" key="1">
    <citation type="submission" date="2020-08" db="EMBL/GenBank/DDBJ databases">
        <title>Bridging the membrane lipid divide: bacteria of the FCB group superphylum have the potential to synthesize archaeal ether lipids.</title>
        <authorList>
            <person name="Villanueva L."/>
            <person name="Von Meijenfeldt F.A.B."/>
            <person name="Westbye A.B."/>
            <person name="Yadav S."/>
            <person name="Hopmans E.C."/>
            <person name="Dutilh B.E."/>
            <person name="Sinninghe Damste J.S."/>
        </authorList>
    </citation>
    <scope>NUCLEOTIDE SEQUENCE [LARGE SCALE GENOMIC DNA]</scope>
    <source>
        <strain evidence="13">NIOZ-UU30</strain>
    </source>
</reference>
<dbReference type="HAMAP" id="MF_00409">
    <property type="entry name" value="LpxK"/>
    <property type="match status" value="1"/>
</dbReference>
<gene>
    <name evidence="13" type="primary">lpxK</name>
    <name evidence="13" type="ORF">H8E23_17570</name>
</gene>
<dbReference type="Pfam" id="PF02606">
    <property type="entry name" value="LpxK"/>
    <property type="match status" value="1"/>
</dbReference>
<evidence type="ECO:0000256" key="5">
    <source>
        <dbReference type="ARBA" id="ARBA00022516"/>
    </source>
</evidence>
<comment type="pathway">
    <text evidence="2">Glycolipid biosynthesis; lipid IV(A) biosynthesis; lipid IV(A) from (3R)-3-hydroxytetradecanoyl-[acyl-carrier-protein] and UDP-N-acetyl-alpha-D-glucosamine: step 6/6.</text>
</comment>
<evidence type="ECO:0000256" key="8">
    <source>
        <dbReference type="ARBA" id="ARBA00022741"/>
    </source>
</evidence>
<accession>A0A8J6NZR7</accession>
<comment type="function">
    <text evidence="1">Transfers the gamma-phosphate of ATP to the 4'-position of a tetraacyldisaccharide 1-phosphate intermediate (termed DS-1-P) to form tetraacyldisaccharide 1,4'-bis-phosphate (lipid IVA).</text>
</comment>
<name>A0A8J6NZR7_9BACT</name>
<evidence type="ECO:0000256" key="11">
    <source>
        <dbReference type="ARBA" id="ARBA00023098"/>
    </source>
</evidence>
<dbReference type="InterPro" id="IPR003758">
    <property type="entry name" value="LpxK"/>
</dbReference>
<keyword evidence="9" id="KW-0418">Kinase</keyword>
<evidence type="ECO:0000256" key="9">
    <source>
        <dbReference type="ARBA" id="ARBA00022777"/>
    </source>
</evidence>
<evidence type="ECO:0000256" key="3">
    <source>
        <dbReference type="ARBA" id="ARBA00012071"/>
    </source>
</evidence>
<proteinExistence type="inferred from homology"/>
<dbReference type="PANTHER" id="PTHR42724">
    <property type="entry name" value="TETRAACYLDISACCHARIDE 4'-KINASE"/>
    <property type="match status" value="1"/>
</dbReference>
<feature type="non-terminal residue" evidence="13">
    <location>
        <position position="1"/>
    </location>
</feature>
<keyword evidence="8" id="KW-0547">Nucleotide-binding</keyword>
<dbReference type="Proteomes" id="UP000603434">
    <property type="component" value="Unassembled WGS sequence"/>
</dbReference>
<dbReference type="GO" id="GO:0009029">
    <property type="term" value="F:lipid-A 4'-kinase activity"/>
    <property type="evidence" value="ECO:0007669"/>
    <property type="project" value="UniProtKB-UniRule"/>
</dbReference>
<evidence type="ECO:0000256" key="12">
    <source>
        <dbReference type="NCBIfam" id="TIGR00682"/>
    </source>
</evidence>
<evidence type="ECO:0000256" key="6">
    <source>
        <dbReference type="ARBA" id="ARBA00022556"/>
    </source>
</evidence>
<evidence type="ECO:0000256" key="4">
    <source>
        <dbReference type="ARBA" id="ARBA00016436"/>
    </source>
</evidence>